<feature type="binding site" evidence="16">
    <location>
        <position position="954"/>
    </location>
    <ligand>
        <name>ATP</name>
        <dbReference type="ChEBI" id="CHEBI:30616"/>
    </ligand>
</feature>
<feature type="region of interest" description="Disordered" evidence="19">
    <location>
        <begin position="1"/>
        <end position="27"/>
    </location>
</feature>
<dbReference type="InterPro" id="IPR001757">
    <property type="entry name" value="P_typ_ATPase"/>
</dbReference>
<feature type="active site" description="4-aspartylphosphate intermediate" evidence="15">
    <location>
        <position position="639"/>
    </location>
</feature>
<feature type="binding site" evidence="17">
    <location>
        <position position="641"/>
    </location>
    <ligand>
        <name>Mg(2+)</name>
        <dbReference type="ChEBI" id="CHEBI:18420"/>
    </ligand>
</feature>
<dbReference type="Gene3D" id="3.40.50.1000">
    <property type="entry name" value="HAD superfamily/HAD-like"/>
    <property type="match status" value="1"/>
</dbReference>
<evidence type="ECO:0000256" key="1">
    <source>
        <dbReference type="ARBA" id="ARBA00004127"/>
    </source>
</evidence>
<comment type="cofactor">
    <cofactor evidence="17">
        <name>Mg(2+)</name>
        <dbReference type="ChEBI" id="CHEBI:18420"/>
    </cofactor>
</comment>
<evidence type="ECO:0000256" key="2">
    <source>
        <dbReference type="ARBA" id="ARBA00008109"/>
    </source>
</evidence>
<keyword evidence="8 16" id="KW-0067">ATP-binding</keyword>
<evidence type="ECO:0000256" key="11">
    <source>
        <dbReference type="ARBA" id="ARBA00022989"/>
    </source>
</evidence>
<dbReference type="PROSITE" id="PS00154">
    <property type="entry name" value="ATPASE_E1_E2"/>
    <property type="match status" value="1"/>
</dbReference>
<dbReference type="GO" id="GO:0000287">
    <property type="term" value="F:magnesium ion binding"/>
    <property type="evidence" value="ECO:0007669"/>
    <property type="project" value="UniProtKB-UniRule"/>
</dbReference>
<feature type="binding site" evidence="16">
    <location>
        <position position="640"/>
    </location>
    <ligand>
        <name>ATP</name>
        <dbReference type="ChEBI" id="CHEBI:30616"/>
    </ligand>
</feature>
<keyword evidence="12 18" id="KW-0472">Membrane</keyword>
<dbReference type="InterPro" id="IPR032631">
    <property type="entry name" value="P-type_ATPase_N"/>
</dbReference>
<reference evidence="22 23" key="1">
    <citation type="submission" date="2014-02" db="EMBL/GenBank/DDBJ databases">
        <title>Transposable element dynamics among asymbiotic and ectomycorrhizal Amanita fungi.</title>
        <authorList>
            <consortium name="DOE Joint Genome Institute"/>
            <person name="Hess J."/>
            <person name="Skrede I."/>
            <person name="Wolfe B."/>
            <person name="LaButti K."/>
            <person name="Ohm R.A."/>
            <person name="Grigoriev I.V."/>
            <person name="Pringle A."/>
        </authorList>
    </citation>
    <scope>NUCLEOTIDE SEQUENCE [LARGE SCALE GENOMIC DNA]</scope>
    <source>
        <strain evidence="22 23">SKay4041</strain>
    </source>
</reference>
<evidence type="ECO:0000256" key="5">
    <source>
        <dbReference type="ARBA" id="ARBA00022692"/>
    </source>
</evidence>
<feature type="binding site" evidence="16">
    <location>
        <position position="838"/>
    </location>
    <ligand>
        <name>ATP</name>
        <dbReference type="ChEBI" id="CHEBI:30616"/>
    </ligand>
</feature>
<dbReference type="FunFam" id="3.40.50.1000:FF:000001">
    <property type="entry name" value="Phospholipid-transporting ATPase IC"/>
    <property type="match status" value="1"/>
</dbReference>
<dbReference type="InterPro" id="IPR018303">
    <property type="entry name" value="ATPase_P-typ_P_site"/>
</dbReference>
<dbReference type="Proteomes" id="UP000242287">
    <property type="component" value="Unassembled WGS sequence"/>
</dbReference>
<dbReference type="NCBIfam" id="TIGR01652">
    <property type="entry name" value="ATPase-Plipid"/>
    <property type="match status" value="1"/>
</dbReference>
<dbReference type="InterPro" id="IPR006539">
    <property type="entry name" value="P-type_ATPase_IV"/>
</dbReference>
<comment type="subcellular location">
    <subcellularLocation>
        <location evidence="1">Endomembrane system</location>
        <topology evidence="1">Multi-pass membrane protein</topology>
    </subcellularLocation>
    <subcellularLocation>
        <location evidence="18">Membrane</location>
        <topology evidence="18">Multi-pass membrane protein</topology>
    </subcellularLocation>
</comment>
<feature type="transmembrane region" description="Helical" evidence="18">
    <location>
        <begin position="522"/>
        <end position="545"/>
    </location>
</feature>
<feature type="transmembrane region" description="Helical" evidence="18">
    <location>
        <begin position="1238"/>
        <end position="1257"/>
    </location>
</feature>
<evidence type="ECO:0000256" key="4">
    <source>
        <dbReference type="ARBA" id="ARBA00022553"/>
    </source>
</evidence>
<evidence type="ECO:0000259" key="20">
    <source>
        <dbReference type="Pfam" id="PF16209"/>
    </source>
</evidence>
<proteinExistence type="inferred from homology"/>
<feature type="region of interest" description="Disordered" evidence="19">
    <location>
        <begin position="1718"/>
        <end position="1783"/>
    </location>
</feature>
<dbReference type="InterPro" id="IPR023214">
    <property type="entry name" value="HAD_sf"/>
</dbReference>
<dbReference type="OrthoDB" id="377733at2759"/>
<feature type="binding site" evidence="16">
    <location>
        <position position="873"/>
    </location>
    <ligand>
        <name>ATP</name>
        <dbReference type="ChEBI" id="CHEBI:30616"/>
    </ligand>
</feature>
<dbReference type="PANTHER" id="PTHR24092">
    <property type="entry name" value="PROBABLE PHOSPHOLIPID-TRANSPORTING ATPASE"/>
    <property type="match status" value="1"/>
</dbReference>
<accession>A0A2A9NKM9</accession>
<gene>
    <name evidence="22" type="ORF">AMATHDRAFT_5455</name>
</gene>
<dbReference type="SFLD" id="SFLDS00003">
    <property type="entry name" value="Haloacid_Dehalogenase"/>
    <property type="match status" value="1"/>
</dbReference>
<dbReference type="GO" id="GO:0005886">
    <property type="term" value="C:plasma membrane"/>
    <property type="evidence" value="ECO:0007669"/>
    <property type="project" value="TreeGrafter"/>
</dbReference>
<dbReference type="Pfam" id="PF16209">
    <property type="entry name" value="PhoLip_ATPase_N"/>
    <property type="match status" value="1"/>
</dbReference>
<keyword evidence="5 18" id="KW-0812">Transmembrane</keyword>
<feature type="compositionally biased region" description="Low complexity" evidence="19">
    <location>
        <begin position="1480"/>
        <end position="1496"/>
    </location>
</feature>
<keyword evidence="9 17" id="KW-0460">Magnesium</keyword>
<dbReference type="Gene3D" id="2.70.150.10">
    <property type="entry name" value="Calcium-transporting ATPase, cytoplasmic transduction domain A"/>
    <property type="match status" value="1"/>
</dbReference>
<dbReference type="GO" id="GO:0140326">
    <property type="term" value="F:ATPase-coupled intramembrane lipid transporter activity"/>
    <property type="evidence" value="ECO:0007669"/>
    <property type="project" value="UniProtKB-EC"/>
</dbReference>
<feature type="binding site" evidence="16">
    <location>
        <position position="1095"/>
    </location>
    <ligand>
        <name>ATP</name>
        <dbReference type="ChEBI" id="CHEBI:30616"/>
    </ligand>
</feature>
<feature type="binding site" evidence="16">
    <location>
        <position position="955"/>
    </location>
    <ligand>
        <name>ATP</name>
        <dbReference type="ChEBI" id="CHEBI:30616"/>
    </ligand>
</feature>
<evidence type="ECO:0000256" key="17">
    <source>
        <dbReference type="PIRSR" id="PIRSR606539-3"/>
    </source>
</evidence>
<dbReference type="Pfam" id="PF13246">
    <property type="entry name" value="Cation_ATPase"/>
    <property type="match status" value="1"/>
</dbReference>
<evidence type="ECO:0000256" key="9">
    <source>
        <dbReference type="ARBA" id="ARBA00022842"/>
    </source>
</evidence>
<feature type="domain" description="P-type ATPase C-terminal" evidence="21">
    <location>
        <begin position="1117"/>
        <end position="1365"/>
    </location>
</feature>
<evidence type="ECO:0000256" key="14">
    <source>
        <dbReference type="ARBA" id="ARBA00049128"/>
    </source>
</evidence>
<evidence type="ECO:0000259" key="21">
    <source>
        <dbReference type="Pfam" id="PF16212"/>
    </source>
</evidence>
<evidence type="ECO:0000256" key="18">
    <source>
        <dbReference type="RuleBase" id="RU362033"/>
    </source>
</evidence>
<evidence type="ECO:0000256" key="8">
    <source>
        <dbReference type="ARBA" id="ARBA00022840"/>
    </source>
</evidence>
<dbReference type="SFLD" id="SFLDF00027">
    <property type="entry name" value="p-type_atpase"/>
    <property type="match status" value="1"/>
</dbReference>
<organism evidence="22 23">
    <name type="scientific">Amanita thiersii Skay4041</name>
    <dbReference type="NCBI Taxonomy" id="703135"/>
    <lineage>
        <taxon>Eukaryota</taxon>
        <taxon>Fungi</taxon>
        <taxon>Dikarya</taxon>
        <taxon>Basidiomycota</taxon>
        <taxon>Agaricomycotina</taxon>
        <taxon>Agaricomycetes</taxon>
        <taxon>Agaricomycetidae</taxon>
        <taxon>Agaricales</taxon>
        <taxon>Pluteineae</taxon>
        <taxon>Amanitaceae</taxon>
        <taxon>Amanita</taxon>
    </lineage>
</organism>
<feature type="compositionally biased region" description="Low complexity" evidence="19">
    <location>
        <begin position="1604"/>
        <end position="1619"/>
    </location>
</feature>
<dbReference type="FunFam" id="3.40.1110.10:FF:000087">
    <property type="entry name" value="Phospholipid-transporting ATPase"/>
    <property type="match status" value="1"/>
</dbReference>
<dbReference type="EC" id="7.6.2.1" evidence="18"/>
<dbReference type="SUPFAM" id="SSF81665">
    <property type="entry name" value="Calcium ATPase, transmembrane domain M"/>
    <property type="match status" value="1"/>
</dbReference>
<dbReference type="PANTHER" id="PTHR24092:SF180">
    <property type="entry name" value="PHOSPHOLIPID-TRANSPORTING ATPASE DNF1-RELATED"/>
    <property type="match status" value="1"/>
</dbReference>
<dbReference type="STRING" id="703135.A0A2A9NKM9"/>
<feature type="binding site" evidence="16">
    <location>
        <position position="1071"/>
    </location>
    <ligand>
        <name>ATP</name>
        <dbReference type="ChEBI" id="CHEBI:30616"/>
    </ligand>
</feature>
<dbReference type="SUPFAM" id="SSF81660">
    <property type="entry name" value="Metal cation-transporting ATPase, ATP-binding domain N"/>
    <property type="match status" value="1"/>
</dbReference>
<evidence type="ECO:0000256" key="7">
    <source>
        <dbReference type="ARBA" id="ARBA00022741"/>
    </source>
</evidence>
<dbReference type="GO" id="GO:0012505">
    <property type="term" value="C:endomembrane system"/>
    <property type="evidence" value="ECO:0007669"/>
    <property type="project" value="UniProtKB-SubCell"/>
</dbReference>
<feature type="transmembrane region" description="Helical" evidence="18">
    <location>
        <begin position="1329"/>
        <end position="1351"/>
    </location>
</feature>
<dbReference type="NCBIfam" id="TIGR01494">
    <property type="entry name" value="ATPase_P-type"/>
    <property type="match status" value="1"/>
</dbReference>
<evidence type="ECO:0000256" key="16">
    <source>
        <dbReference type="PIRSR" id="PIRSR606539-2"/>
    </source>
</evidence>
<evidence type="ECO:0000313" key="22">
    <source>
        <dbReference type="EMBL" id="PFH48817.1"/>
    </source>
</evidence>
<dbReference type="SUPFAM" id="SSF81653">
    <property type="entry name" value="Calcium ATPase, transduction domain A"/>
    <property type="match status" value="1"/>
</dbReference>
<dbReference type="InterPro" id="IPR036412">
    <property type="entry name" value="HAD-like_sf"/>
</dbReference>
<feature type="binding site" evidence="16">
    <location>
        <position position="815"/>
    </location>
    <ligand>
        <name>ATP</name>
        <dbReference type="ChEBI" id="CHEBI:30616"/>
    </ligand>
</feature>
<dbReference type="Gene3D" id="3.40.1110.10">
    <property type="entry name" value="Calcium-transporting ATPase, cytoplasmic domain N"/>
    <property type="match status" value="1"/>
</dbReference>
<feature type="binding site" evidence="16">
    <location>
        <position position="641"/>
    </location>
    <ligand>
        <name>ATP</name>
        <dbReference type="ChEBI" id="CHEBI:30616"/>
    </ligand>
</feature>
<feature type="transmembrane region" description="Helical" evidence="18">
    <location>
        <begin position="565"/>
        <end position="591"/>
    </location>
</feature>
<dbReference type="SFLD" id="SFLDG00002">
    <property type="entry name" value="C1.7:_P-type_atpase_like"/>
    <property type="match status" value="1"/>
</dbReference>
<evidence type="ECO:0000256" key="6">
    <source>
        <dbReference type="ARBA" id="ARBA00022723"/>
    </source>
</evidence>
<dbReference type="Pfam" id="PF16212">
    <property type="entry name" value="PhoLip_ATPase_C"/>
    <property type="match status" value="1"/>
</dbReference>
<keyword evidence="4" id="KW-0597">Phosphoprotein</keyword>
<evidence type="ECO:0000256" key="13">
    <source>
        <dbReference type="ARBA" id="ARBA00034036"/>
    </source>
</evidence>
<comment type="catalytic activity">
    <reaction evidence="13 18">
        <text>ATP + H2O + phospholipidSide 1 = ADP + phosphate + phospholipidSide 2.</text>
        <dbReference type="EC" id="7.6.2.1"/>
    </reaction>
</comment>
<feature type="domain" description="P-type ATPase N-terminal" evidence="20">
    <location>
        <begin position="116"/>
        <end position="164"/>
    </location>
</feature>
<dbReference type="GO" id="GO:0016887">
    <property type="term" value="F:ATP hydrolysis activity"/>
    <property type="evidence" value="ECO:0007669"/>
    <property type="project" value="InterPro"/>
</dbReference>
<feature type="compositionally biased region" description="Basic residues" evidence="19">
    <location>
        <begin position="49"/>
        <end position="58"/>
    </location>
</feature>
<feature type="compositionally biased region" description="Gly residues" evidence="19">
    <location>
        <begin position="263"/>
        <end position="273"/>
    </location>
</feature>
<dbReference type="CDD" id="cd02073">
    <property type="entry name" value="P-type_ATPase_APLT_Dnf-like"/>
    <property type="match status" value="1"/>
</dbReference>
<feature type="compositionally biased region" description="Low complexity" evidence="19">
    <location>
        <begin position="1517"/>
        <end position="1532"/>
    </location>
</feature>
<dbReference type="InterPro" id="IPR008250">
    <property type="entry name" value="ATPase_P-typ_transduc_dom_A_sf"/>
</dbReference>
<feature type="transmembrane region" description="Helical" evidence="18">
    <location>
        <begin position="1300"/>
        <end position="1323"/>
    </location>
</feature>
<feature type="compositionally biased region" description="Low complexity" evidence="19">
    <location>
        <begin position="1430"/>
        <end position="1441"/>
    </location>
</feature>
<dbReference type="PRINTS" id="PR00119">
    <property type="entry name" value="CATATPASE"/>
</dbReference>
<feature type="binding site" evidence="16">
    <location>
        <position position="774"/>
    </location>
    <ligand>
        <name>ATP</name>
        <dbReference type="ChEBI" id="CHEBI:30616"/>
    </ligand>
</feature>
<dbReference type="InterPro" id="IPR023299">
    <property type="entry name" value="ATPase_P-typ_cyto_dom_N"/>
</dbReference>
<feature type="region of interest" description="Disordered" evidence="19">
    <location>
        <begin position="42"/>
        <end position="98"/>
    </location>
</feature>
<feature type="transmembrane region" description="Helical" evidence="18">
    <location>
        <begin position="170"/>
        <end position="188"/>
    </location>
</feature>
<keyword evidence="23" id="KW-1185">Reference proteome</keyword>
<evidence type="ECO:0000256" key="10">
    <source>
        <dbReference type="ARBA" id="ARBA00022967"/>
    </source>
</evidence>
<dbReference type="FunFam" id="3.40.50.1000:FF:000014">
    <property type="entry name" value="Phospholipid-transporting ATPase"/>
    <property type="match status" value="1"/>
</dbReference>
<dbReference type="InterPro" id="IPR032630">
    <property type="entry name" value="P_typ_ATPase_c"/>
</dbReference>
<dbReference type="GO" id="GO:0045332">
    <property type="term" value="P:phospholipid translocation"/>
    <property type="evidence" value="ECO:0007669"/>
    <property type="project" value="TreeGrafter"/>
</dbReference>
<dbReference type="InterPro" id="IPR023298">
    <property type="entry name" value="ATPase_P-typ_TM_dom_sf"/>
</dbReference>
<feature type="region of interest" description="Disordered" evidence="19">
    <location>
        <begin position="1430"/>
        <end position="1625"/>
    </location>
</feature>
<name>A0A2A9NKM9_9AGAR</name>
<feature type="compositionally biased region" description="Basic and acidic residues" evidence="19">
    <location>
        <begin position="65"/>
        <end position="75"/>
    </location>
</feature>
<feature type="binding site" evidence="17">
    <location>
        <position position="1091"/>
    </location>
    <ligand>
        <name>Mg(2+)</name>
        <dbReference type="ChEBI" id="CHEBI:18420"/>
    </ligand>
</feature>
<sequence>MSLFKRIQSHSSETDEEHDDSIDPELRLRTVRTAASVIAESIKSEQRAERRKSIRTKSSRFFSRNTEKDRKHRPDTASSSSAAAALPTKEVPGSRRNVYVNHPPSAMEVDQHGEPIARYVRNKVRTTKYTIFTFIPKNLYEQFRRVANLFFLSLVILQLFPIFGAAAGSIAVLPLAFILAVTAVKDGIEDYRRGVLDEEVNTSAVTRLSGGWKNVNQPTDSRSWFERMFGLNKPGRVTKGVRRLRDREAGAAGVDLQSMFHHAGGGGDGGRGGPTSDAASSLDLVPRGPGGRRLEDIQSIDSHTYPPASMDASKTSLSELTAIPTPATEWANFGSLSQYHQSVHSRSSLGVVDWRKHTSGSARWERTLWKKLEVGDIVLLRDNEQVPADIVVLATSDPDGMCYLETKNLDGETNLKPRRAIKATMGISSEEDVERSSFYLDSEPPHANLYLYHGVLRYNDPATNEQKQEATTINEMLLRGCALRNTAWVIGLVVFTGADTKIMLNGGDTPSKRSKIEKETNFNVIVNFGVLSIMCLVAAIFNGLADARTGTSAEFFEEGSDPTSSHVLNAIITFASCLIAFQNIVPISLYISIEIVKTIQAFFISQDVDMYYKPFDTPCVPKTWNISDDLGQIEYIFSDKTGTLTQNVMEFQKCSVYGVSYGEGVTEAQRGAAAREGRADELDPREIEEKLTKLRNQMVAIMERTFKNKYLQKDKLTLVSPKLAEDLADQKGVQRRHVVAFFRALAICHSVLADRPDAQNEPWKLVYKAESPDEAALVAAARDAGFPFIGRTKDGIDIEVMGQPERYTPLRVLEFNSTRKRMSVIVRRPDGKVVLYCKGADSVVYARLRGDHEGWLKEQTAKDMEVFANSGLRTLCVAYRELEEDEWLSWSRVYDAAVSSLQNRDEEVDKACEMVEKDLVILGATALEDKLQEGVPEAIEMLHRAGIKLWILTGDKLQTAIEIGYSCNLLKNDMDVMILSADSMEQTRSQIEAGLNKIASVLGPPPVGSKRHHQQESERGFIVGTAKASFAVVIDGDTLRHALMPELKPLFLNLGTQCETVVCCRVSPAQKALTVKLVKEGRNAMTLSIGDGANDVAMIQEANIGCGLYGLEGSQAAMSADYAFGQFRFLTKLLLVHGRWSYQRIADMHSNFFYKNVIWTFAMFWFLPFNSFDATYLYQYTFILLYNLVFTSLPVIVLGAFDQDINAKAALAFPPLYVRGIRGLEYTRAKFWLYMSDGLYQSAVIFFIPYCVWSLGLATSWNGKGIDSLADFGTTVAVAGIFAANTYVGMNTHYWTVMTWIVVVGSSLVMLLWIVIYSFFPSIDFGDEVIILFGGIQFWATVLLTVMISLAPHFVLKYFSTVYYPLDKVIVREMWVKGDLKDQLGIRHRKSSKNKDKSLGSLEAAPMFQEQHSRSLSEISTLHHGYELAPTTTTPLVETATPRQTYLDTPPMSQKDVLRPSGVNAYTSPIQIPQDQYHAEPSIPSLSPLPSPHEISGLQRSSTPQTPVRDGGHQSHHSQASPSSMPSYYSPSDIPPSSPLPAPTYRHSSSGELGTTTPPLGKPPSRVNSIVSAPGSRRASMQLAMTIPDVLPGMPRTPPPLSAPPLGQQHGQLQMQGPPSRAPTPQQQLAMNMGNMGKRMSLGGGASSMLNVPPLGVGDGGGAYEMRVRSGGGVREAYRTPSDASFRSLGSDGYWTAEDEDEGAITARHPPPVVIGEVSAGSGSGSGGRRMSVSSDDDVGVYDGIVETPRPSRDGGGGSGDNDAGTIVGTHKESVGWRVGQAL</sequence>
<feature type="compositionally biased region" description="Pro residues" evidence="19">
    <location>
        <begin position="1533"/>
        <end position="1542"/>
    </location>
</feature>
<keyword evidence="6 17" id="KW-0479">Metal-binding</keyword>
<feature type="compositionally biased region" description="Polar residues" evidence="19">
    <location>
        <begin position="1464"/>
        <end position="1474"/>
    </location>
</feature>
<feature type="binding site" evidence="16">
    <location>
        <position position="953"/>
    </location>
    <ligand>
        <name>ATP</name>
        <dbReference type="ChEBI" id="CHEBI:30616"/>
    </ligand>
</feature>
<evidence type="ECO:0000256" key="15">
    <source>
        <dbReference type="PIRSR" id="PIRSR606539-1"/>
    </source>
</evidence>
<dbReference type="SUPFAM" id="SSF56784">
    <property type="entry name" value="HAD-like"/>
    <property type="match status" value="1"/>
</dbReference>
<feature type="binding site" evidence="16">
    <location>
        <position position="639"/>
    </location>
    <ligand>
        <name>ATP</name>
        <dbReference type="ChEBI" id="CHEBI:30616"/>
    </ligand>
</feature>
<feature type="binding site" evidence="16">
    <location>
        <position position="1065"/>
    </location>
    <ligand>
        <name>ATP</name>
        <dbReference type="ChEBI" id="CHEBI:30616"/>
    </ligand>
</feature>
<protein>
    <recommendedName>
        <fullName evidence="18">Phospholipid-transporting ATPase</fullName>
        <ecNumber evidence="18">7.6.2.1</ecNumber>
    </recommendedName>
</protein>
<feature type="binding site" evidence="17">
    <location>
        <position position="1095"/>
    </location>
    <ligand>
        <name>Mg(2+)</name>
        <dbReference type="ChEBI" id="CHEBI:18420"/>
    </ligand>
</feature>
<comment type="similarity">
    <text evidence="2 18">Belongs to the cation transport ATPase (P-type) (TC 3.A.3) family. Type IV subfamily.</text>
</comment>
<feature type="region of interest" description="Disordered" evidence="19">
    <location>
        <begin position="255"/>
        <end position="313"/>
    </location>
</feature>
<feature type="compositionally biased region" description="Acidic residues" evidence="19">
    <location>
        <begin position="14"/>
        <end position="23"/>
    </location>
</feature>
<evidence type="ECO:0000256" key="3">
    <source>
        <dbReference type="ARBA" id="ARBA00022448"/>
    </source>
</evidence>
<keyword evidence="7 16" id="KW-0547">Nucleotide-binding</keyword>
<comment type="catalytic activity">
    <reaction evidence="14">
        <text>a 1,2-diacyl-sn-glycero-3-phosphoethanolamine(out) + ATP + H2O = a 1,2-diacyl-sn-glycero-3-phosphoethanolamine(in) + ADP + phosphate + H(+)</text>
        <dbReference type="Rhea" id="RHEA:66132"/>
        <dbReference type="ChEBI" id="CHEBI:15377"/>
        <dbReference type="ChEBI" id="CHEBI:15378"/>
        <dbReference type="ChEBI" id="CHEBI:30616"/>
        <dbReference type="ChEBI" id="CHEBI:43474"/>
        <dbReference type="ChEBI" id="CHEBI:64612"/>
        <dbReference type="ChEBI" id="CHEBI:456216"/>
    </reaction>
    <physiologicalReaction direction="left-to-right" evidence="14">
        <dbReference type="Rhea" id="RHEA:66133"/>
    </physiologicalReaction>
</comment>
<dbReference type="InterPro" id="IPR044492">
    <property type="entry name" value="P_typ_ATPase_HD_dom"/>
</dbReference>
<keyword evidence="10 18" id="KW-1278">Translocase</keyword>
<evidence type="ECO:0000256" key="19">
    <source>
        <dbReference type="SAM" id="MobiDB-lite"/>
    </source>
</evidence>
<evidence type="ECO:0000313" key="23">
    <source>
        <dbReference type="Proteomes" id="UP000242287"/>
    </source>
</evidence>
<evidence type="ECO:0000256" key="12">
    <source>
        <dbReference type="ARBA" id="ARBA00023136"/>
    </source>
</evidence>
<feature type="binding site" evidence="17">
    <location>
        <position position="639"/>
    </location>
    <ligand>
        <name>Mg(2+)</name>
        <dbReference type="ChEBI" id="CHEBI:18420"/>
    </ligand>
</feature>
<keyword evidence="11 18" id="KW-1133">Transmembrane helix</keyword>
<dbReference type="EMBL" id="KZ302049">
    <property type="protein sequence ID" value="PFH48817.1"/>
    <property type="molecule type" value="Genomic_DNA"/>
</dbReference>
<feature type="binding site" evidence="16">
    <location>
        <position position="1094"/>
    </location>
    <ligand>
        <name>ATP</name>
        <dbReference type="ChEBI" id="CHEBI:30616"/>
    </ligand>
</feature>
<dbReference type="GO" id="GO:0005524">
    <property type="term" value="F:ATP binding"/>
    <property type="evidence" value="ECO:0007669"/>
    <property type="project" value="UniProtKB-UniRule"/>
</dbReference>
<feature type="transmembrane region" description="Helical" evidence="18">
    <location>
        <begin position="1177"/>
        <end position="1201"/>
    </location>
</feature>
<feature type="transmembrane region" description="Helical" evidence="18">
    <location>
        <begin position="1152"/>
        <end position="1171"/>
    </location>
</feature>
<keyword evidence="3" id="KW-0813">Transport</keyword>